<evidence type="ECO:0000259" key="1">
    <source>
        <dbReference type="Pfam" id="PF13091"/>
    </source>
</evidence>
<sequence length="444" mass="51485">MPFKAFFDGPNNYKKRFCFYEQGGSPFLLEKFIAILEAQKEDIEEINMSWYLYNNRFLHDYLKALSKNGIKVNVITIPLEGYDHSKPQVLEDLITGERRKKSVTKYDLAKDIFAEMYHSKAYPNFNIYFFPHLYVRSPLVNKFSRGALPYSLHVKSAYIKKKTGSIIVLSSSNLAVRDLVKYESMICIQDETAYEDAFQSFYSDLIRNSITIKDYKKSYNTICNTFEAIDFKNADSSFITAPFYKNSANLLDKTLTDYIRSAKERIIICAQHLAAFNYEFNAKYHSTITESETRQGILGAVIAMANKGVHVTCLSQTFAPSADEAKNFEGIAFRKPLNTNNFQQFYAQLALTENVEYFVNEHLHSKFIIIDNKLIYCTYNFTPTQFIYLDKVKISRFKNMPDLSYEGIHCEVGMHVIIENERILKLFEEHIAMIKNESDTIQVK</sequence>
<dbReference type="GO" id="GO:0006793">
    <property type="term" value="P:phosphorus metabolic process"/>
    <property type="evidence" value="ECO:0007669"/>
    <property type="project" value="UniProtKB-ARBA"/>
</dbReference>
<gene>
    <name evidence="2" type="ORF">ESZ48_11400</name>
</gene>
<dbReference type="AlphaFoldDB" id="A0A4Q0XH26"/>
<keyword evidence="3" id="KW-1185">Reference proteome</keyword>
<dbReference type="RefSeq" id="WP_129017617.1">
    <property type="nucleotide sequence ID" value="NZ_SDDZ01000006.1"/>
</dbReference>
<feature type="domain" description="Phospholipase D-like" evidence="1">
    <location>
        <begin position="256"/>
        <end position="385"/>
    </location>
</feature>
<protein>
    <recommendedName>
        <fullName evidence="1">Phospholipase D-like domain-containing protein</fullName>
    </recommendedName>
</protein>
<dbReference type="PANTHER" id="PTHR21248">
    <property type="entry name" value="CARDIOLIPIN SYNTHASE"/>
    <property type="match status" value="1"/>
</dbReference>
<dbReference type="Gene3D" id="3.30.870.10">
    <property type="entry name" value="Endonuclease Chain A"/>
    <property type="match status" value="1"/>
</dbReference>
<dbReference type="InterPro" id="IPR025202">
    <property type="entry name" value="PLD-like_dom"/>
</dbReference>
<evidence type="ECO:0000313" key="3">
    <source>
        <dbReference type="Proteomes" id="UP000289792"/>
    </source>
</evidence>
<dbReference type="Proteomes" id="UP000289792">
    <property type="component" value="Unassembled WGS sequence"/>
</dbReference>
<name>A0A4Q0XH26_9FLAO</name>
<dbReference type="PANTHER" id="PTHR21248:SF22">
    <property type="entry name" value="PHOSPHOLIPASE D"/>
    <property type="match status" value="1"/>
</dbReference>
<reference evidence="2 3" key="1">
    <citation type="submission" date="2019-01" db="EMBL/GenBank/DDBJ databases">
        <title>Genome sequence of the Antarctic species Gelidibacter gilvus ACAM 158(T).</title>
        <authorList>
            <person name="Bowman J.P."/>
        </authorList>
    </citation>
    <scope>NUCLEOTIDE SEQUENCE [LARGE SCALE GENOMIC DNA]</scope>
    <source>
        <strain evidence="2 3">IC158</strain>
    </source>
</reference>
<dbReference type="SUPFAM" id="SSF56024">
    <property type="entry name" value="Phospholipase D/nuclease"/>
    <property type="match status" value="2"/>
</dbReference>
<dbReference type="CDD" id="cd00138">
    <property type="entry name" value="PLDc_SF"/>
    <property type="match status" value="1"/>
</dbReference>
<comment type="caution">
    <text evidence="2">The sequence shown here is derived from an EMBL/GenBank/DDBJ whole genome shotgun (WGS) entry which is preliminary data.</text>
</comment>
<organism evidence="2 3">
    <name type="scientific">Gelidibacter gilvus</name>
    <dbReference type="NCBI Taxonomy" id="59602"/>
    <lineage>
        <taxon>Bacteria</taxon>
        <taxon>Pseudomonadati</taxon>
        <taxon>Bacteroidota</taxon>
        <taxon>Flavobacteriia</taxon>
        <taxon>Flavobacteriales</taxon>
        <taxon>Flavobacteriaceae</taxon>
        <taxon>Gelidibacter</taxon>
    </lineage>
</organism>
<evidence type="ECO:0000313" key="2">
    <source>
        <dbReference type="EMBL" id="RXJ49607.1"/>
    </source>
</evidence>
<dbReference type="EMBL" id="SDDZ01000006">
    <property type="protein sequence ID" value="RXJ49607.1"/>
    <property type="molecule type" value="Genomic_DNA"/>
</dbReference>
<accession>A0A4Q0XH26</accession>
<dbReference type="Pfam" id="PF13091">
    <property type="entry name" value="PLDc_2"/>
    <property type="match status" value="1"/>
</dbReference>
<dbReference type="OrthoDB" id="5866172at2"/>
<proteinExistence type="predicted"/>